<accession>A0A264W428</accession>
<dbReference type="OrthoDB" id="4868247at2"/>
<dbReference type="Pfam" id="PF14345">
    <property type="entry name" value="GDYXXLXY"/>
    <property type="match status" value="1"/>
</dbReference>
<dbReference type="RefSeq" id="WP_094942335.1">
    <property type="nucleotide sequence ID" value="NZ_NOKQ01000196.1"/>
</dbReference>
<gene>
    <name evidence="1" type="ORF">CF394_06030</name>
</gene>
<proteinExistence type="predicted"/>
<name>A0A264W428_9BACL</name>
<evidence type="ECO:0000313" key="2">
    <source>
        <dbReference type="Proteomes" id="UP000217065"/>
    </source>
</evidence>
<dbReference type="InterPro" id="IPR025833">
    <property type="entry name" value="GDYXXLXY"/>
</dbReference>
<dbReference type="Proteomes" id="UP000217065">
    <property type="component" value="Unassembled WGS sequence"/>
</dbReference>
<organism evidence="1 2">
    <name type="scientific">Tetzosporium hominis</name>
    <dbReference type="NCBI Taxonomy" id="2020506"/>
    <lineage>
        <taxon>Bacteria</taxon>
        <taxon>Bacillati</taxon>
        <taxon>Bacillota</taxon>
        <taxon>Bacilli</taxon>
        <taxon>Bacillales</taxon>
        <taxon>Caryophanaceae</taxon>
        <taxon>Tetzosporium</taxon>
    </lineage>
</organism>
<sequence>MKKWLLPILQTVAVVGILLSYFATSWFGDEFVLRAEPFDPWDPFYGEYVLLQYPDINQAAKDSKIKDGETVYFSLTQGEDGYAAVDRMETSDFLGALHGQYWGGQVSVSNLEQFYVEQGQGLALEEAVDLKATIYVSPWGTIRPMNLEKRDE</sequence>
<evidence type="ECO:0008006" key="3">
    <source>
        <dbReference type="Google" id="ProtNLM"/>
    </source>
</evidence>
<protein>
    <recommendedName>
        <fullName evidence="3">GDYXXLXY domain-containing protein</fullName>
    </recommendedName>
</protein>
<comment type="caution">
    <text evidence="1">The sequence shown here is derived from an EMBL/GenBank/DDBJ whole genome shotgun (WGS) entry which is preliminary data.</text>
</comment>
<reference evidence="1 2" key="1">
    <citation type="submission" date="2017-07" db="EMBL/GenBank/DDBJ databases">
        <title>Tetzosporium hominis gen.nov. sp.nov.</title>
        <authorList>
            <person name="Tetz G."/>
            <person name="Tetz V."/>
        </authorList>
    </citation>
    <scope>NUCLEOTIDE SEQUENCE [LARGE SCALE GENOMIC DNA]</scope>
    <source>
        <strain evidence="1 2">VT-49</strain>
    </source>
</reference>
<dbReference type="AlphaFoldDB" id="A0A264W428"/>
<evidence type="ECO:0000313" key="1">
    <source>
        <dbReference type="EMBL" id="OZS78315.1"/>
    </source>
</evidence>
<dbReference type="EMBL" id="NOKQ01000196">
    <property type="protein sequence ID" value="OZS78315.1"/>
    <property type="molecule type" value="Genomic_DNA"/>
</dbReference>
<keyword evidence="2" id="KW-1185">Reference proteome</keyword>